<evidence type="ECO:0000256" key="1">
    <source>
        <dbReference type="SAM" id="MobiDB-lite"/>
    </source>
</evidence>
<proteinExistence type="predicted"/>
<dbReference type="InParanoid" id="A0A0Q3H3C8"/>
<reference evidence="2" key="2">
    <citation type="submission" date="2017-06" db="EMBL/GenBank/DDBJ databases">
        <title>WGS assembly of Brachypodium distachyon.</title>
        <authorList>
            <consortium name="The International Brachypodium Initiative"/>
            <person name="Lucas S."/>
            <person name="Harmon-Smith M."/>
            <person name="Lail K."/>
            <person name="Tice H."/>
            <person name="Grimwood J."/>
            <person name="Bruce D."/>
            <person name="Barry K."/>
            <person name="Shu S."/>
            <person name="Lindquist E."/>
            <person name="Wang M."/>
            <person name="Pitluck S."/>
            <person name="Vogel J.P."/>
            <person name="Garvin D.F."/>
            <person name="Mockler T.C."/>
            <person name="Schmutz J."/>
            <person name="Rokhsar D."/>
            <person name="Bevan M.W."/>
        </authorList>
    </citation>
    <scope>NUCLEOTIDE SEQUENCE</scope>
    <source>
        <strain evidence="2">Bd21</strain>
    </source>
</reference>
<dbReference type="EMBL" id="CM000883">
    <property type="protein sequence ID" value="KQJ87930.1"/>
    <property type="molecule type" value="Genomic_DNA"/>
</dbReference>
<keyword evidence="4" id="KW-1185">Reference proteome</keyword>
<evidence type="ECO:0000313" key="2">
    <source>
        <dbReference type="EMBL" id="KQJ87930.1"/>
    </source>
</evidence>
<organism evidence="2">
    <name type="scientific">Brachypodium distachyon</name>
    <name type="common">Purple false brome</name>
    <name type="synonym">Trachynia distachya</name>
    <dbReference type="NCBI Taxonomy" id="15368"/>
    <lineage>
        <taxon>Eukaryota</taxon>
        <taxon>Viridiplantae</taxon>
        <taxon>Streptophyta</taxon>
        <taxon>Embryophyta</taxon>
        <taxon>Tracheophyta</taxon>
        <taxon>Spermatophyta</taxon>
        <taxon>Magnoliopsida</taxon>
        <taxon>Liliopsida</taxon>
        <taxon>Poales</taxon>
        <taxon>Poaceae</taxon>
        <taxon>BOP clade</taxon>
        <taxon>Pooideae</taxon>
        <taxon>Stipodae</taxon>
        <taxon>Brachypodieae</taxon>
        <taxon>Brachypodium</taxon>
    </lineage>
</organism>
<dbReference type="Gramene" id="KQJ87930">
    <property type="protein sequence ID" value="KQJ87930"/>
    <property type="gene ID" value="BRADI_4g14279v3"/>
</dbReference>
<protein>
    <submittedName>
        <fullName evidence="2 3">Uncharacterized protein</fullName>
    </submittedName>
</protein>
<reference evidence="3" key="3">
    <citation type="submission" date="2018-08" db="UniProtKB">
        <authorList>
            <consortium name="EnsemblPlants"/>
        </authorList>
    </citation>
    <scope>IDENTIFICATION</scope>
    <source>
        <strain evidence="3">cv. Bd21</strain>
    </source>
</reference>
<sequence>MSIKRKSLRWWCLGDERVSPSCRPSRGSRGTSTRGDAGGRLRPAPLLATGWPSEMKTKWQEGASATRTSAFDRPGQACFFAER</sequence>
<dbReference type="EnsemblPlants" id="KQJ87930">
    <property type="protein sequence ID" value="KQJ87930"/>
    <property type="gene ID" value="BRADI_4g14279v3"/>
</dbReference>
<feature type="region of interest" description="Disordered" evidence="1">
    <location>
        <begin position="17"/>
        <end position="52"/>
    </location>
</feature>
<gene>
    <name evidence="2" type="ORF">BRADI_4g14279v3</name>
</gene>
<reference evidence="2 3" key="1">
    <citation type="journal article" date="2010" name="Nature">
        <title>Genome sequencing and analysis of the model grass Brachypodium distachyon.</title>
        <authorList>
            <consortium name="International Brachypodium Initiative"/>
        </authorList>
    </citation>
    <scope>NUCLEOTIDE SEQUENCE [LARGE SCALE GENOMIC DNA]</scope>
    <source>
        <strain evidence="2 3">Bd21</strain>
    </source>
</reference>
<name>A0A0Q3H3C8_BRADI</name>
<evidence type="ECO:0000313" key="3">
    <source>
        <dbReference type="EnsemblPlants" id="KQJ87930"/>
    </source>
</evidence>
<dbReference type="Proteomes" id="UP000008810">
    <property type="component" value="Chromosome 4"/>
</dbReference>
<accession>A0A0Q3H3C8</accession>
<feature type="compositionally biased region" description="Low complexity" evidence="1">
    <location>
        <begin position="19"/>
        <end position="35"/>
    </location>
</feature>
<evidence type="ECO:0000313" key="4">
    <source>
        <dbReference type="Proteomes" id="UP000008810"/>
    </source>
</evidence>
<dbReference type="AlphaFoldDB" id="A0A0Q3H3C8"/>